<dbReference type="InterPro" id="IPR052930">
    <property type="entry name" value="TA_antitoxin_MntA"/>
</dbReference>
<dbReference type="NCBIfam" id="NF047752">
    <property type="entry name" value="MntA_antitoxin"/>
    <property type="match status" value="1"/>
</dbReference>
<dbReference type="PANTHER" id="PTHR43852">
    <property type="entry name" value="NUCLEOTIDYLTRANSFERASE"/>
    <property type="match status" value="1"/>
</dbReference>
<dbReference type="InterPro" id="IPR043519">
    <property type="entry name" value="NT_sf"/>
</dbReference>
<accession>W8P499</accession>
<dbReference type="Pfam" id="PF18765">
    <property type="entry name" value="Polbeta"/>
    <property type="match status" value="1"/>
</dbReference>
<sequence length="136" mass="16517">MSRVHLNKDEVIKALIEFLMEKEEIIFAYLHGSFLEGEFYRDIDVAVYVDPEKVKDFLSYELKLAVELELLLKYPVDVRVLNDAPPAFRYRVLHGKLLFTRDEEKWLEFYDLTVREYLDFRHFEREMRRELLHRGS</sequence>
<dbReference type="EMBL" id="CP007264">
    <property type="protein sequence ID" value="AHL23641.1"/>
    <property type="molecule type" value="Genomic_DNA"/>
</dbReference>
<organism evidence="2 3">
    <name type="scientific">Thermococcus nautili</name>
    <dbReference type="NCBI Taxonomy" id="195522"/>
    <lineage>
        <taxon>Archaea</taxon>
        <taxon>Methanobacteriati</taxon>
        <taxon>Methanobacteriota</taxon>
        <taxon>Thermococci</taxon>
        <taxon>Thermococcales</taxon>
        <taxon>Thermococcaceae</taxon>
        <taxon>Thermococcus</taxon>
    </lineage>
</organism>
<dbReference type="KEGG" id="tnu:BD01_2043"/>
<gene>
    <name evidence="2" type="ORF">BD01_2043</name>
</gene>
<reference evidence="2 3" key="1">
    <citation type="submission" date="2014-02" db="EMBL/GenBank/DDBJ databases">
        <title>Genome Sequence of an Hyperthermophilic Archaeon, Thermococcus nautili 30-1, producing viral vesicles.</title>
        <authorList>
            <person name="Oberto J."/>
            <person name="Gaudin M."/>
            <person name="Cossu M."/>
            <person name="Gorlas A."/>
            <person name="Slesarev A."/>
            <person name="Marguet E."/>
            <person name="Forterre P."/>
        </authorList>
    </citation>
    <scope>NUCLEOTIDE SEQUENCE [LARGE SCALE GENOMIC DNA]</scope>
    <source>
        <strain evidence="2 3">30-1</strain>
    </source>
</reference>
<dbReference type="Proteomes" id="UP000019434">
    <property type="component" value="Chromosome"/>
</dbReference>
<dbReference type="GO" id="GO:0016740">
    <property type="term" value="F:transferase activity"/>
    <property type="evidence" value="ECO:0007669"/>
    <property type="project" value="UniProtKB-KW"/>
</dbReference>
<evidence type="ECO:0000313" key="3">
    <source>
        <dbReference type="Proteomes" id="UP000019434"/>
    </source>
</evidence>
<proteinExistence type="predicted"/>
<keyword evidence="3" id="KW-1185">Reference proteome</keyword>
<dbReference type="AlphaFoldDB" id="W8P499"/>
<dbReference type="InterPro" id="IPR041633">
    <property type="entry name" value="Polbeta"/>
</dbReference>
<dbReference type="STRING" id="195522.BD01_2043"/>
<dbReference type="GeneID" id="24958823"/>
<dbReference type="RefSeq" id="WP_042692570.1">
    <property type="nucleotide sequence ID" value="NZ_CP007264.1"/>
</dbReference>
<dbReference type="CDD" id="cd05403">
    <property type="entry name" value="NT_KNTase_like"/>
    <property type="match status" value="1"/>
</dbReference>
<protein>
    <submittedName>
        <fullName evidence="2">Putative nucleotidyltransferase</fullName>
    </submittedName>
</protein>
<dbReference type="PANTHER" id="PTHR43852:SF3">
    <property type="entry name" value="NUCLEOTIDYLTRANSFERASE"/>
    <property type="match status" value="1"/>
</dbReference>
<keyword evidence="2" id="KW-0808">Transferase</keyword>
<feature type="domain" description="Polymerase beta nucleotidyltransferase" evidence="1">
    <location>
        <begin position="14"/>
        <end position="104"/>
    </location>
</feature>
<dbReference type="SUPFAM" id="SSF81301">
    <property type="entry name" value="Nucleotidyltransferase"/>
    <property type="match status" value="1"/>
</dbReference>
<dbReference type="HOGENOM" id="CLU_130257_1_1_2"/>
<name>W8P499_9EURY</name>
<dbReference type="OrthoDB" id="23323at2157"/>
<evidence type="ECO:0000259" key="1">
    <source>
        <dbReference type="Pfam" id="PF18765"/>
    </source>
</evidence>
<dbReference type="eggNOG" id="arCOG02105">
    <property type="taxonomic scope" value="Archaea"/>
</dbReference>
<evidence type="ECO:0000313" key="2">
    <source>
        <dbReference type="EMBL" id="AHL23641.1"/>
    </source>
</evidence>
<dbReference type="Gene3D" id="3.30.460.10">
    <property type="entry name" value="Beta Polymerase, domain 2"/>
    <property type="match status" value="1"/>
</dbReference>